<name>A0A7K1YBT0_9SPHI</name>
<evidence type="ECO:0000313" key="3">
    <source>
        <dbReference type="Proteomes" id="UP000466586"/>
    </source>
</evidence>
<dbReference type="Gene3D" id="1.20.120.450">
    <property type="entry name" value="dinb family like domain"/>
    <property type="match status" value="1"/>
</dbReference>
<dbReference type="InterPro" id="IPR024775">
    <property type="entry name" value="DinB-like"/>
</dbReference>
<sequence>MDKSNLSEQFERTEEQLLDAINLFSDEQINTVPFKDSWTGAQVADHVTKFQSGIPELFGGVTVKADRDPGEKVEPLKKLFLDHSIKMQSPDFVWPTDDYLEKDAIIAALQQRKQEITKVINDYDLDEICIGFQLPVFGTLTQKEWIYFIIFHTQRHTHQLQNIYEKVSRS</sequence>
<dbReference type="AlphaFoldDB" id="A0A7K1YBT0"/>
<keyword evidence="3" id="KW-1185">Reference proteome</keyword>
<evidence type="ECO:0000259" key="1">
    <source>
        <dbReference type="Pfam" id="PF12867"/>
    </source>
</evidence>
<dbReference type="Proteomes" id="UP000466586">
    <property type="component" value="Unassembled WGS sequence"/>
</dbReference>
<dbReference type="EMBL" id="WVHT01000006">
    <property type="protein sequence ID" value="MXV52047.1"/>
    <property type="molecule type" value="Genomic_DNA"/>
</dbReference>
<dbReference type="InterPro" id="IPR034660">
    <property type="entry name" value="DinB/YfiT-like"/>
</dbReference>
<dbReference type="Pfam" id="PF12867">
    <property type="entry name" value="DinB_2"/>
    <property type="match status" value="1"/>
</dbReference>
<gene>
    <name evidence="2" type="ORF">GS399_13785</name>
</gene>
<protein>
    <submittedName>
        <fullName evidence="2">DinB family protein</fullName>
    </submittedName>
</protein>
<organism evidence="2 3">
    <name type="scientific">Hufsiella arboris</name>
    <dbReference type="NCBI Taxonomy" id="2695275"/>
    <lineage>
        <taxon>Bacteria</taxon>
        <taxon>Pseudomonadati</taxon>
        <taxon>Bacteroidota</taxon>
        <taxon>Sphingobacteriia</taxon>
        <taxon>Sphingobacteriales</taxon>
        <taxon>Sphingobacteriaceae</taxon>
        <taxon>Hufsiella</taxon>
    </lineage>
</organism>
<accession>A0A7K1YBT0</accession>
<dbReference type="RefSeq" id="WP_160845229.1">
    <property type="nucleotide sequence ID" value="NZ_WVHT01000006.1"/>
</dbReference>
<comment type="caution">
    <text evidence="2">The sequence shown here is derived from an EMBL/GenBank/DDBJ whole genome shotgun (WGS) entry which is preliminary data.</text>
</comment>
<reference evidence="2 3" key="1">
    <citation type="submission" date="2019-11" db="EMBL/GenBank/DDBJ databases">
        <title>Pedobacter sp. HMF7647 Genome sequencing and assembly.</title>
        <authorList>
            <person name="Kang H."/>
            <person name="Kim H."/>
            <person name="Joh K."/>
        </authorList>
    </citation>
    <scope>NUCLEOTIDE SEQUENCE [LARGE SCALE GENOMIC DNA]</scope>
    <source>
        <strain evidence="2 3">HMF7647</strain>
    </source>
</reference>
<dbReference type="SUPFAM" id="SSF109854">
    <property type="entry name" value="DinB/YfiT-like putative metalloenzymes"/>
    <property type="match status" value="1"/>
</dbReference>
<evidence type="ECO:0000313" key="2">
    <source>
        <dbReference type="EMBL" id="MXV52047.1"/>
    </source>
</evidence>
<feature type="domain" description="DinB-like" evidence="1">
    <location>
        <begin position="9"/>
        <end position="160"/>
    </location>
</feature>
<proteinExistence type="predicted"/>